<dbReference type="AlphaFoldDB" id="A0A378K317"/>
<name>A0A378K317_9GAMM</name>
<reference evidence="1 3" key="1">
    <citation type="submission" date="2015-11" db="EMBL/GenBank/DDBJ databases">
        <title>Genomic analysis of 38 Legionella species identifies large and diverse effector repertoires.</title>
        <authorList>
            <person name="Burstein D."/>
            <person name="Amaro F."/>
            <person name="Zusman T."/>
            <person name="Lifshitz Z."/>
            <person name="Cohen O."/>
            <person name="Gilbert J.A."/>
            <person name="Pupko T."/>
            <person name="Shuman H.A."/>
            <person name="Segal G."/>
        </authorList>
    </citation>
    <scope>NUCLEOTIDE SEQUENCE [LARGE SCALE GENOMIC DNA]</scope>
    <source>
        <strain evidence="1 3">ATCC 43877</strain>
    </source>
</reference>
<dbReference type="EMBL" id="UGOG01000001">
    <property type="protein sequence ID" value="STX62251.1"/>
    <property type="molecule type" value="Genomic_DNA"/>
</dbReference>
<evidence type="ECO:0000313" key="2">
    <source>
        <dbReference type="EMBL" id="STX62251.1"/>
    </source>
</evidence>
<proteinExistence type="predicted"/>
<protein>
    <submittedName>
        <fullName evidence="2">Uncharacterized protein</fullName>
    </submittedName>
</protein>
<keyword evidence="3" id="KW-1185">Reference proteome</keyword>
<gene>
    <name evidence="1" type="ORF">Lmor_2545</name>
    <name evidence="2" type="ORF">NCTC12239_01172</name>
</gene>
<sequence>MSKNALTALLTTKPNLWEQPMASKKLDLAIANRDIQREIAGSKKIHKKYEIIEKNIVEDYAQLVDNKLRMAFLNIPMNDFRTASGFGHTQSRQ</sequence>
<evidence type="ECO:0000313" key="3">
    <source>
        <dbReference type="Proteomes" id="UP000054985"/>
    </source>
</evidence>
<evidence type="ECO:0000313" key="4">
    <source>
        <dbReference type="Proteomes" id="UP000254040"/>
    </source>
</evidence>
<dbReference type="Proteomes" id="UP000254040">
    <property type="component" value="Unassembled WGS sequence"/>
</dbReference>
<dbReference type="RefSeq" id="WP_028385339.1">
    <property type="nucleotide sequence ID" value="NZ_CAAAJG010000019.1"/>
</dbReference>
<evidence type="ECO:0000313" key="1">
    <source>
        <dbReference type="EMBL" id="KTD31669.1"/>
    </source>
</evidence>
<dbReference type="Proteomes" id="UP000054985">
    <property type="component" value="Unassembled WGS sequence"/>
</dbReference>
<accession>A0A378K317</accession>
<reference evidence="2 4" key="2">
    <citation type="submission" date="2018-06" db="EMBL/GenBank/DDBJ databases">
        <authorList>
            <consortium name="Pathogen Informatics"/>
            <person name="Doyle S."/>
        </authorList>
    </citation>
    <scope>NUCLEOTIDE SEQUENCE [LARGE SCALE GENOMIC DNA]</scope>
    <source>
        <strain evidence="2 4">NCTC12239</strain>
    </source>
</reference>
<organism evidence="2 4">
    <name type="scientific">Legionella moravica</name>
    <dbReference type="NCBI Taxonomy" id="39962"/>
    <lineage>
        <taxon>Bacteria</taxon>
        <taxon>Pseudomonadati</taxon>
        <taxon>Pseudomonadota</taxon>
        <taxon>Gammaproteobacteria</taxon>
        <taxon>Legionellales</taxon>
        <taxon>Legionellaceae</taxon>
        <taxon>Legionella</taxon>
    </lineage>
</organism>
<dbReference type="EMBL" id="LNYN01000035">
    <property type="protein sequence ID" value="KTD31669.1"/>
    <property type="molecule type" value="Genomic_DNA"/>
</dbReference>